<dbReference type="EMBL" id="QLLO01000001">
    <property type="protein sequence ID" value="RAJ18174.1"/>
    <property type="molecule type" value="Genomic_DNA"/>
</dbReference>
<gene>
    <name evidence="2" type="ORF">LY08_00449</name>
</gene>
<comment type="caution">
    <text evidence="2">The sequence shown here is derived from an EMBL/GenBank/DDBJ whole genome shotgun (WGS) entry which is preliminary data.</text>
</comment>
<accession>A0A327RR81</accession>
<name>A0A327RR81_9FLAO</name>
<keyword evidence="3" id="KW-1185">Reference proteome</keyword>
<dbReference type="OrthoDB" id="975117at2"/>
<sequence length="446" mass="47944">MKKLINNSIYLLGLLLVLVSCDDKELVTLNADANTVLSVSNQTLVLTEELADTEVLTLSWTDPDYGFDAAANYKIQIDFTGGDFSAPQSISAGSDLSKVLLGQELNAKLLSLGIVPNTATDIDFRIQTTLSPNTVMYSDAKTINITAYSSLLDLSTNLGVVGSGTPGGWDAGSDRPILDIPFYTTSTTNQYVAYATLRTGEIKFRKDNLWTENFGDDGNDGTLEANGANIAVTAGSYKITVMTDDSATPLSYTMEPFSWGLVGDGTPNGWNGPDTPLTYNSYQDNFKAAVTLTDGEMKFRFNNDWGVNFGDDGLDGTLEGGGANIPVSAGHYIVTLDLNTQTYELEATDVWGLVGDAAPNGWDGPNLKFLPDFGINEGFYYINGVTLTNGEIKVRQNDAWGLNYGDDGNDGIMEQNGANIPVTAGTYNIVFDFSGASPMISLNEWQ</sequence>
<dbReference type="CDD" id="cd12956">
    <property type="entry name" value="CBM_SusE-F_like"/>
    <property type="match status" value="3"/>
</dbReference>
<proteinExistence type="predicted"/>
<evidence type="ECO:0000259" key="1">
    <source>
        <dbReference type="Pfam" id="PF14292"/>
    </source>
</evidence>
<dbReference type="AlphaFoldDB" id="A0A327RR81"/>
<evidence type="ECO:0000313" key="2">
    <source>
        <dbReference type="EMBL" id="RAJ18174.1"/>
    </source>
</evidence>
<dbReference type="InterPro" id="IPR025970">
    <property type="entry name" value="SusE"/>
</dbReference>
<dbReference type="Pfam" id="PF14292">
    <property type="entry name" value="SusE"/>
    <property type="match status" value="1"/>
</dbReference>
<dbReference type="RefSeq" id="WP_111658800.1">
    <property type="nucleotide sequence ID" value="NZ_QLLO01000001.1"/>
</dbReference>
<protein>
    <submittedName>
        <fullName evidence="2">Uncharacterized protein DUF5019</fullName>
    </submittedName>
</protein>
<reference evidence="2 3" key="1">
    <citation type="submission" date="2018-06" db="EMBL/GenBank/DDBJ databases">
        <title>Genomic Encyclopedia of Archaeal and Bacterial Type Strains, Phase II (KMG-II): from individual species to whole genera.</title>
        <authorList>
            <person name="Goeker M."/>
        </authorList>
    </citation>
    <scope>NUCLEOTIDE SEQUENCE [LARGE SCALE GENOMIC DNA]</scope>
    <source>
        <strain evidence="2 3">DSM 24464</strain>
    </source>
</reference>
<dbReference type="Gene3D" id="2.60.40.3620">
    <property type="match status" value="3"/>
</dbReference>
<evidence type="ECO:0000313" key="3">
    <source>
        <dbReference type="Proteomes" id="UP000248703"/>
    </source>
</evidence>
<dbReference type="PROSITE" id="PS51257">
    <property type="entry name" value="PROKAR_LIPOPROTEIN"/>
    <property type="match status" value="1"/>
</dbReference>
<feature type="domain" description="SusE outer membrane protein" evidence="1">
    <location>
        <begin position="22"/>
        <end position="127"/>
    </location>
</feature>
<organism evidence="2 3">
    <name type="scientific">Olleya aquimaris</name>
    <dbReference type="NCBI Taxonomy" id="639310"/>
    <lineage>
        <taxon>Bacteria</taxon>
        <taxon>Pseudomonadati</taxon>
        <taxon>Bacteroidota</taxon>
        <taxon>Flavobacteriia</taxon>
        <taxon>Flavobacteriales</taxon>
        <taxon>Flavobacteriaceae</taxon>
    </lineage>
</organism>
<dbReference type="Proteomes" id="UP000248703">
    <property type="component" value="Unassembled WGS sequence"/>
</dbReference>